<protein>
    <submittedName>
        <fullName evidence="2">Glyoxalase</fullName>
    </submittedName>
</protein>
<name>A0A2V1HU41_9MICO</name>
<dbReference type="SUPFAM" id="SSF54593">
    <property type="entry name" value="Glyoxalase/Bleomycin resistance protein/Dihydroxybiphenyl dioxygenase"/>
    <property type="match status" value="1"/>
</dbReference>
<evidence type="ECO:0000313" key="3">
    <source>
        <dbReference type="Proteomes" id="UP000244893"/>
    </source>
</evidence>
<dbReference type="AlphaFoldDB" id="A0A2V1HU41"/>
<dbReference type="InterPro" id="IPR029068">
    <property type="entry name" value="Glyas_Bleomycin-R_OHBP_Dase"/>
</dbReference>
<reference evidence="2 3" key="1">
    <citation type="submission" date="2018-05" db="EMBL/GenBank/DDBJ databases">
        <title>Amnibacterium sp. M8JJ-5, whole genome shotgun sequence.</title>
        <authorList>
            <person name="Tuo L."/>
        </authorList>
    </citation>
    <scope>NUCLEOTIDE SEQUENCE [LARGE SCALE GENOMIC DNA]</scope>
    <source>
        <strain evidence="2 3">M8JJ-5</strain>
    </source>
</reference>
<evidence type="ECO:0000259" key="1">
    <source>
        <dbReference type="PROSITE" id="PS51819"/>
    </source>
</evidence>
<feature type="domain" description="VOC" evidence="1">
    <location>
        <begin position="4"/>
        <end position="127"/>
    </location>
</feature>
<dbReference type="InterPro" id="IPR004360">
    <property type="entry name" value="Glyas_Fos-R_dOase_dom"/>
</dbReference>
<organism evidence="2 3">
    <name type="scientific">Amnibacterium flavum</name>
    <dbReference type="NCBI Taxonomy" id="2173173"/>
    <lineage>
        <taxon>Bacteria</taxon>
        <taxon>Bacillati</taxon>
        <taxon>Actinomycetota</taxon>
        <taxon>Actinomycetes</taxon>
        <taxon>Micrococcales</taxon>
        <taxon>Microbacteriaceae</taxon>
        <taxon>Amnibacterium</taxon>
    </lineage>
</organism>
<dbReference type="Pfam" id="PF00903">
    <property type="entry name" value="Glyoxalase"/>
    <property type="match status" value="1"/>
</dbReference>
<dbReference type="EMBL" id="QEOP01000001">
    <property type="protein sequence ID" value="PVZ96125.1"/>
    <property type="molecule type" value="Genomic_DNA"/>
</dbReference>
<proteinExistence type="predicted"/>
<dbReference type="InterPro" id="IPR037523">
    <property type="entry name" value="VOC_core"/>
</dbReference>
<keyword evidence="3" id="KW-1185">Reference proteome</keyword>
<dbReference type="RefSeq" id="WP_116755859.1">
    <property type="nucleotide sequence ID" value="NZ_JBHUEX010000001.1"/>
</dbReference>
<evidence type="ECO:0000313" key="2">
    <source>
        <dbReference type="EMBL" id="PVZ96125.1"/>
    </source>
</evidence>
<dbReference type="OrthoDB" id="4548523at2"/>
<comment type="caution">
    <text evidence="2">The sequence shown here is derived from an EMBL/GenBank/DDBJ whole genome shotgun (WGS) entry which is preliminary data.</text>
</comment>
<gene>
    <name evidence="2" type="ORF">DDQ50_06730</name>
</gene>
<sequence length="142" mass="15176">MFRSLSTVSFYAADLEAAAKWYTDVLGVAPYFSVPGYIEFRVGDLQHELGIIDSAYAGSELSRTPAPATTGTAGSIVFWQVDDLQSTLDQLLATGATLHDAPRDRGEGFITASVIDPFGNILGIMDNPHTRAILDARRPAGG</sequence>
<dbReference type="Gene3D" id="3.10.180.10">
    <property type="entry name" value="2,3-Dihydroxybiphenyl 1,2-Dioxygenase, domain 1"/>
    <property type="match status" value="1"/>
</dbReference>
<dbReference type="PROSITE" id="PS51819">
    <property type="entry name" value="VOC"/>
    <property type="match status" value="1"/>
</dbReference>
<accession>A0A2V1HU41</accession>
<dbReference type="Proteomes" id="UP000244893">
    <property type="component" value="Unassembled WGS sequence"/>
</dbReference>